<evidence type="ECO:0000256" key="1">
    <source>
        <dbReference type="SAM" id="Phobius"/>
    </source>
</evidence>
<sequence length="103" mass="12053">MLTIENKKLLLIIDNSFLAKIFIIRSVISEVTNDNREFNIISNGAIPTFPPGYFLYIKYQIKIIVLNKPIKTKEIMLFSIIFIKANLYNYLISTSISQFLKYR</sequence>
<dbReference type="EMBL" id="JAUFQU010000084">
    <property type="protein sequence ID" value="MDN3710341.1"/>
    <property type="molecule type" value="Genomic_DNA"/>
</dbReference>
<protein>
    <submittedName>
        <fullName evidence="4">Uncharacterized protein</fullName>
    </submittedName>
</protein>
<evidence type="ECO:0000313" key="5">
    <source>
        <dbReference type="Proteomes" id="UP001242368"/>
    </source>
</evidence>
<reference evidence="4" key="3">
    <citation type="submission" date="2023-06" db="EMBL/GenBank/DDBJ databases">
        <authorList>
            <person name="Lucena T."/>
            <person name="Sun Q."/>
        </authorList>
    </citation>
    <scope>NUCLEOTIDE SEQUENCE</scope>
    <source>
        <strain evidence="4">CECT 7184</strain>
    </source>
</reference>
<reference evidence="5" key="2">
    <citation type="journal article" date="2019" name="Int. J. Syst. Evol. Microbiol.">
        <title>The Global Catalogue of Microorganisms (GCM) 10K type strain sequencing project: providing services to taxonomists for standard genome sequencing and annotation.</title>
        <authorList>
            <consortium name="The Broad Institute Genomics Platform"/>
            <consortium name="The Broad Institute Genome Sequencing Center for Infectious Disease"/>
            <person name="Wu L."/>
            <person name="Ma J."/>
        </authorList>
    </citation>
    <scope>NUCLEOTIDE SEQUENCE [LARGE SCALE GENOMIC DNA]</scope>
    <source>
        <strain evidence="5">CECT 7184</strain>
    </source>
</reference>
<reference evidence="4" key="1">
    <citation type="journal article" date="2014" name="Int. J. Syst. Evol. Microbiol.">
        <title>Complete genome of a new Firmicutes species belonging to the dominant human colonic microbiota ('Ruminococcus bicirculans') reveals two chromosomes and a selective capacity to utilize plant glucans.</title>
        <authorList>
            <consortium name="NISC Comparative Sequencing Program"/>
            <person name="Wegmann U."/>
            <person name="Louis P."/>
            <person name="Goesmann A."/>
            <person name="Henrissat B."/>
            <person name="Duncan S.H."/>
            <person name="Flint H.J."/>
        </authorList>
    </citation>
    <scope>NUCLEOTIDE SEQUENCE</scope>
    <source>
        <strain evidence="4">CECT 7184</strain>
    </source>
</reference>
<dbReference type="EMBL" id="JAUFQU010000001">
    <property type="protein sequence ID" value="MDN3706543.1"/>
    <property type="molecule type" value="Genomic_DNA"/>
</dbReference>
<name>A0ABT8D1Z2_9FLAO</name>
<accession>A0ABT8D1Z2</accession>
<evidence type="ECO:0000313" key="3">
    <source>
        <dbReference type="EMBL" id="MDN3710303.1"/>
    </source>
</evidence>
<keyword evidence="1" id="KW-0472">Membrane</keyword>
<comment type="caution">
    <text evidence="4">The sequence shown here is derived from an EMBL/GenBank/DDBJ whole genome shotgun (WGS) entry which is preliminary data.</text>
</comment>
<proteinExistence type="predicted"/>
<feature type="transmembrane region" description="Helical" evidence="1">
    <location>
        <begin position="40"/>
        <end position="57"/>
    </location>
</feature>
<evidence type="ECO:0000313" key="4">
    <source>
        <dbReference type="EMBL" id="MDN3710341.1"/>
    </source>
</evidence>
<feature type="transmembrane region" description="Helical" evidence="1">
    <location>
        <begin position="9"/>
        <end position="28"/>
    </location>
</feature>
<organism evidence="4 5">
    <name type="scientific">Paenimyroides ceti</name>
    <dbReference type="NCBI Taxonomy" id="395087"/>
    <lineage>
        <taxon>Bacteria</taxon>
        <taxon>Pseudomonadati</taxon>
        <taxon>Bacteroidota</taxon>
        <taxon>Flavobacteriia</taxon>
        <taxon>Flavobacteriales</taxon>
        <taxon>Flavobacteriaceae</taxon>
        <taxon>Paenimyroides</taxon>
    </lineage>
</organism>
<keyword evidence="1" id="KW-1133">Transmembrane helix</keyword>
<feature type="transmembrane region" description="Helical" evidence="1">
    <location>
        <begin position="77"/>
        <end position="100"/>
    </location>
</feature>
<evidence type="ECO:0000313" key="2">
    <source>
        <dbReference type="EMBL" id="MDN3706543.1"/>
    </source>
</evidence>
<dbReference type="Proteomes" id="UP001242368">
    <property type="component" value="Unassembled WGS sequence"/>
</dbReference>
<keyword evidence="1" id="KW-0812">Transmembrane</keyword>
<dbReference type="EMBL" id="JAUFQU010000083">
    <property type="protein sequence ID" value="MDN3710303.1"/>
    <property type="molecule type" value="Genomic_DNA"/>
</dbReference>
<dbReference type="RefSeq" id="WP_290362611.1">
    <property type="nucleotide sequence ID" value="NZ_JAUFQU010000001.1"/>
</dbReference>
<gene>
    <name evidence="2" type="ORF">QW060_05300</name>
    <name evidence="3" type="ORF">QW060_26100</name>
    <name evidence="4" type="ORF">QW060_26295</name>
</gene>
<keyword evidence="5" id="KW-1185">Reference proteome</keyword>